<feature type="domain" description="Phosphatidic acid phosphatase type 2/haloperoxidase" evidence="2">
    <location>
        <begin position="101"/>
        <end position="213"/>
    </location>
</feature>
<feature type="transmembrane region" description="Helical" evidence="1">
    <location>
        <begin position="70"/>
        <end position="92"/>
    </location>
</feature>
<feature type="transmembrane region" description="Helical" evidence="1">
    <location>
        <begin position="138"/>
        <end position="159"/>
    </location>
</feature>
<dbReference type="RefSeq" id="WP_390199764.1">
    <property type="nucleotide sequence ID" value="NZ_JBHSDV010000004.1"/>
</dbReference>
<dbReference type="Proteomes" id="UP001595880">
    <property type="component" value="Unassembled WGS sequence"/>
</dbReference>
<protein>
    <submittedName>
        <fullName evidence="3">Phosphatase PAP2 family protein</fullName>
    </submittedName>
</protein>
<evidence type="ECO:0000259" key="2">
    <source>
        <dbReference type="SMART" id="SM00014"/>
    </source>
</evidence>
<accession>A0ABV8VX87</accession>
<gene>
    <name evidence="3" type="ORF">ACFOZ1_12465</name>
</gene>
<keyword evidence="4" id="KW-1185">Reference proteome</keyword>
<reference evidence="4" key="1">
    <citation type="journal article" date="2019" name="Int. J. Syst. Evol. Microbiol.">
        <title>The Global Catalogue of Microorganisms (GCM) 10K type strain sequencing project: providing services to taxonomists for standard genome sequencing and annotation.</title>
        <authorList>
            <consortium name="The Broad Institute Genomics Platform"/>
            <consortium name="The Broad Institute Genome Sequencing Center for Infectious Disease"/>
            <person name="Wu L."/>
            <person name="Ma J."/>
        </authorList>
    </citation>
    <scope>NUCLEOTIDE SEQUENCE [LARGE SCALE GENOMIC DNA]</scope>
    <source>
        <strain evidence="4">KACC 14058</strain>
    </source>
</reference>
<comment type="caution">
    <text evidence="3">The sequence shown here is derived from an EMBL/GenBank/DDBJ whole genome shotgun (WGS) entry which is preliminary data.</text>
</comment>
<dbReference type="Pfam" id="PF01569">
    <property type="entry name" value="PAP2"/>
    <property type="match status" value="1"/>
</dbReference>
<evidence type="ECO:0000313" key="4">
    <source>
        <dbReference type="Proteomes" id="UP001595880"/>
    </source>
</evidence>
<evidence type="ECO:0000256" key="1">
    <source>
        <dbReference type="SAM" id="Phobius"/>
    </source>
</evidence>
<feature type="transmembrane region" description="Helical" evidence="1">
    <location>
        <begin position="171"/>
        <end position="192"/>
    </location>
</feature>
<keyword evidence="1" id="KW-1133">Transmembrane helix</keyword>
<dbReference type="Gene3D" id="1.20.144.10">
    <property type="entry name" value="Phosphatidic acid phosphatase type 2/haloperoxidase"/>
    <property type="match status" value="2"/>
</dbReference>
<keyword evidence="1" id="KW-0812">Transmembrane</keyword>
<sequence>MINKWLREHNITILPIITLLASFLMLVLSMLLFIELAEEIIEQEEILIDDFVYSFASKLNETFLYDAMEWITEIGSVWFITVASVVVILYLLLTKKSKWYSLFFIINIVGIGLLTKIFKMLFERERPDLLEQYDGVGYSFPSGHTTGAVAFYGFVIYLISKSEWKKRWKITLIVLLTLLILTIAMSRIVLSVHFFTDIVAGLLLGFSWLLINILLLRFVLFRRKNKNSI</sequence>
<dbReference type="EMBL" id="JBHSDV010000004">
    <property type="protein sequence ID" value="MFC4388605.1"/>
    <property type="molecule type" value="Genomic_DNA"/>
</dbReference>
<feature type="transmembrane region" description="Helical" evidence="1">
    <location>
        <begin position="99"/>
        <end position="118"/>
    </location>
</feature>
<feature type="transmembrane region" description="Helical" evidence="1">
    <location>
        <begin position="12"/>
        <end position="34"/>
    </location>
</feature>
<dbReference type="InterPro" id="IPR036938">
    <property type="entry name" value="PAP2/HPO_sf"/>
</dbReference>
<name>A0ABV8VX87_9BACI</name>
<organism evidence="3 4">
    <name type="scientific">Gracilibacillus marinus</name>
    <dbReference type="NCBI Taxonomy" id="630535"/>
    <lineage>
        <taxon>Bacteria</taxon>
        <taxon>Bacillati</taxon>
        <taxon>Bacillota</taxon>
        <taxon>Bacilli</taxon>
        <taxon>Bacillales</taxon>
        <taxon>Bacillaceae</taxon>
        <taxon>Gracilibacillus</taxon>
    </lineage>
</organism>
<keyword evidence="1" id="KW-0472">Membrane</keyword>
<dbReference type="PANTHER" id="PTHR14969:SF13">
    <property type="entry name" value="AT30094P"/>
    <property type="match status" value="1"/>
</dbReference>
<dbReference type="InterPro" id="IPR000326">
    <property type="entry name" value="PAP2/HPO"/>
</dbReference>
<proteinExistence type="predicted"/>
<dbReference type="CDD" id="cd03392">
    <property type="entry name" value="PAP2_like_2"/>
    <property type="match status" value="1"/>
</dbReference>
<dbReference type="SUPFAM" id="SSF48317">
    <property type="entry name" value="Acid phosphatase/Vanadium-dependent haloperoxidase"/>
    <property type="match status" value="1"/>
</dbReference>
<dbReference type="SMART" id="SM00014">
    <property type="entry name" value="acidPPc"/>
    <property type="match status" value="1"/>
</dbReference>
<evidence type="ECO:0000313" key="3">
    <source>
        <dbReference type="EMBL" id="MFC4388605.1"/>
    </source>
</evidence>
<feature type="transmembrane region" description="Helical" evidence="1">
    <location>
        <begin position="198"/>
        <end position="220"/>
    </location>
</feature>
<dbReference type="PANTHER" id="PTHR14969">
    <property type="entry name" value="SPHINGOSINE-1-PHOSPHATE PHOSPHOHYDROLASE"/>
    <property type="match status" value="1"/>
</dbReference>